<dbReference type="InterPro" id="IPR017853">
    <property type="entry name" value="GH"/>
</dbReference>
<protein>
    <recommendedName>
        <fullName evidence="3">alpha-L-fucosidase</fullName>
        <ecNumber evidence="3">3.2.1.51</ecNumber>
    </recommendedName>
</protein>
<evidence type="ECO:0000256" key="1">
    <source>
        <dbReference type="ARBA" id="ARBA00004071"/>
    </source>
</evidence>
<evidence type="ECO:0000256" key="6">
    <source>
        <dbReference type="ARBA" id="ARBA00023295"/>
    </source>
</evidence>
<dbReference type="SUPFAM" id="SSF51445">
    <property type="entry name" value="(Trans)glycosidases"/>
    <property type="match status" value="1"/>
</dbReference>
<evidence type="ECO:0000313" key="8">
    <source>
        <dbReference type="EMBL" id="SPE18798.1"/>
    </source>
</evidence>
<dbReference type="InterPro" id="IPR019546">
    <property type="entry name" value="TAT_signal_bac_arc"/>
</dbReference>
<dbReference type="PRINTS" id="PR00741">
    <property type="entry name" value="GLHYDRLASE29"/>
</dbReference>
<dbReference type="GO" id="GO:0004560">
    <property type="term" value="F:alpha-L-fucosidase activity"/>
    <property type="evidence" value="ECO:0007669"/>
    <property type="project" value="InterPro"/>
</dbReference>
<sequence>MDWSESTRRSFLKQFGAAGALALTAASAAPHAEGLALPQASGGQTAAQPEPTPADLKQTATREARMAWWHEAKFGMFIHWGLYSVIGQHEWAKEQEGVPLLQYELLAKHFHPKPNAARDWARAAKRAGQKYMVMTTKHHEGFCNFDTKLTDYNAAKQGPGRDLVREYVEAARAEGLRVGFYYSLMDWHHPDGAICKTDEAARRRFVDYTHGLIRELMTNYGKIDILWYDVAWPLNAEQWESERMNEMVFSLQPDIIVNNRNLLPGDFSTPEQHIQAAEEGRAWETCMTLNDSWGFNRGDKNWKSPWTIVDNLITCARGGGNYLLNIGPEPDGSVPPASQEVLEAVGKWLDGNGKTIYGTERGSLVADASCNYTRRGNTLYVHVRCWPGHTPAAEWLDFYKPEVVVAIGGLKPKVLSARLLKTGQKVEFTQDEFTFRLTGLPMVAPDEPASVIEVECDGEPIVNHAEMRPLWPRNKVGISE</sequence>
<evidence type="ECO:0000256" key="5">
    <source>
        <dbReference type="ARBA" id="ARBA00022801"/>
    </source>
</evidence>
<reference evidence="9" key="1">
    <citation type="submission" date="2018-02" db="EMBL/GenBank/DDBJ databases">
        <authorList>
            <person name="Hausmann B."/>
        </authorList>
    </citation>
    <scope>NUCLEOTIDE SEQUENCE [LARGE SCALE GENOMIC DNA]</scope>
    <source>
        <strain evidence="9">Peat soil MAG SbA5</strain>
    </source>
</reference>
<keyword evidence="4" id="KW-0732">Signal</keyword>
<organism evidence="8 9">
    <name type="scientific">Candidatus Sulfuritelmatomonas gaucii</name>
    <dbReference type="NCBI Taxonomy" id="2043161"/>
    <lineage>
        <taxon>Bacteria</taxon>
        <taxon>Pseudomonadati</taxon>
        <taxon>Acidobacteriota</taxon>
        <taxon>Terriglobia</taxon>
        <taxon>Terriglobales</taxon>
        <taxon>Acidobacteriaceae</taxon>
        <taxon>Candidatus Sulfuritelmatomonas</taxon>
    </lineage>
</organism>
<comment type="similarity">
    <text evidence="2">Belongs to the glycosyl hydrolase 29 family.</text>
</comment>
<dbReference type="GO" id="GO:0016139">
    <property type="term" value="P:glycoside catabolic process"/>
    <property type="evidence" value="ECO:0007669"/>
    <property type="project" value="TreeGrafter"/>
</dbReference>
<dbReference type="AlphaFoldDB" id="A0A2N9L653"/>
<dbReference type="Pfam" id="PF01120">
    <property type="entry name" value="Alpha_L_fucos"/>
    <property type="match status" value="1"/>
</dbReference>
<dbReference type="InterPro" id="IPR000933">
    <property type="entry name" value="Glyco_hydro_29"/>
</dbReference>
<evidence type="ECO:0000256" key="2">
    <source>
        <dbReference type="ARBA" id="ARBA00007951"/>
    </source>
</evidence>
<proteinExistence type="inferred from homology"/>
<dbReference type="InterPro" id="IPR006311">
    <property type="entry name" value="TAT_signal"/>
</dbReference>
<dbReference type="SMART" id="SM00812">
    <property type="entry name" value="Alpha_L_fucos"/>
    <property type="match status" value="1"/>
</dbReference>
<dbReference type="InterPro" id="IPR057739">
    <property type="entry name" value="Glyco_hydro_29_N"/>
</dbReference>
<comment type="function">
    <text evidence="1">Alpha-L-fucosidase is responsible for hydrolyzing the alpha-1,6-linked fucose joined to the reducing-end N-acetylglucosamine of the carbohydrate moieties of glycoproteins.</text>
</comment>
<evidence type="ECO:0000256" key="3">
    <source>
        <dbReference type="ARBA" id="ARBA00012662"/>
    </source>
</evidence>
<dbReference type="InterPro" id="IPR016286">
    <property type="entry name" value="FUC_metazoa-typ"/>
</dbReference>
<dbReference type="EC" id="3.2.1.51" evidence="3"/>
<keyword evidence="6" id="KW-0326">Glycosidase</keyword>
<dbReference type="PANTHER" id="PTHR10030:SF37">
    <property type="entry name" value="ALPHA-L-FUCOSIDASE-RELATED"/>
    <property type="match status" value="1"/>
</dbReference>
<dbReference type="NCBIfam" id="TIGR01409">
    <property type="entry name" value="TAT_signal_seq"/>
    <property type="match status" value="1"/>
</dbReference>
<name>A0A2N9L653_9BACT</name>
<keyword evidence="5 8" id="KW-0378">Hydrolase</keyword>
<accession>A0A2N9L653</accession>
<dbReference type="PROSITE" id="PS51318">
    <property type="entry name" value="TAT"/>
    <property type="match status" value="1"/>
</dbReference>
<dbReference type="Gene3D" id="3.20.20.80">
    <property type="entry name" value="Glycosidases"/>
    <property type="match status" value="1"/>
</dbReference>
<dbReference type="Proteomes" id="UP000239735">
    <property type="component" value="Unassembled WGS sequence"/>
</dbReference>
<dbReference type="GO" id="GO:0006004">
    <property type="term" value="P:fucose metabolic process"/>
    <property type="evidence" value="ECO:0007669"/>
    <property type="project" value="InterPro"/>
</dbReference>
<gene>
    <name evidence="8" type="ORF">SBA5_170040</name>
</gene>
<dbReference type="OrthoDB" id="107551at2"/>
<evidence type="ECO:0000259" key="7">
    <source>
        <dbReference type="Pfam" id="PF01120"/>
    </source>
</evidence>
<dbReference type="EMBL" id="OKRB01000072">
    <property type="protein sequence ID" value="SPE18798.1"/>
    <property type="molecule type" value="Genomic_DNA"/>
</dbReference>
<evidence type="ECO:0000256" key="4">
    <source>
        <dbReference type="ARBA" id="ARBA00022729"/>
    </source>
</evidence>
<evidence type="ECO:0000313" key="9">
    <source>
        <dbReference type="Proteomes" id="UP000239735"/>
    </source>
</evidence>
<feature type="domain" description="Glycoside hydrolase family 29 N-terminal" evidence="7">
    <location>
        <begin position="54"/>
        <end position="354"/>
    </location>
</feature>
<dbReference type="PANTHER" id="PTHR10030">
    <property type="entry name" value="ALPHA-L-FUCOSIDASE"/>
    <property type="match status" value="1"/>
</dbReference>
<dbReference type="GO" id="GO:0005764">
    <property type="term" value="C:lysosome"/>
    <property type="evidence" value="ECO:0007669"/>
    <property type="project" value="TreeGrafter"/>
</dbReference>